<feature type="transmembrane region" description="Helical" evidence="7">
    <location>
        <begin position="360"/>
        <end position="378"/>
    </location>
</feature>
<dbReference type="PANTHER" id="PTHR43738">
    <property type="entry name" value="ABC TRANSPORTER, MEMBRANE PROTEIN"/>
    <property type="match status" value="1"/>
</dbReference>
<protein>
    <submittedName>
        <fullName evidence="9">ABC transporter permease DevC</fullName>
    </submittedName>
</protein>
<feature type="transmembrane region" description="Helical" evidence="7">
    <location>
        <begin position="326"/>
        <end position="348"/>
    </location>
</feature>
<dbReference type="EMBL" id="JAHRWL010000003">
    <property type="protein sequence ID" value="MBV2361523.1"/>
    <property type="molecule type" value="Genomic_DNA"/>
</dbReference>
<feature type="domain" description="ABC3 transporter permease C-terminal" evidence="8">
    <location>
        <begin position="275"/>
        <end position="386"/>
    </location>
</feature>
<organism evidence="9 10">
    <name type="scientific">Thalassococcus arenae</name>
    <dbReference type="NCBI Taxonomy" id="2851652"/>
    <lineage>
        <taxon>Bacteria</taxon>
        <taxon>Pseudomonadati</taxon>
        <taxon>Pseudomonadota</taxon>
        <taxon>Alphaproteobacteria</taxon>
        <taxon>Rhodobacterales</taxon>
        <taxon>Roseobacteraceae</taxon>
        <taxon>Thalassococcus</taxon>
    </lineage>
</organism>
<keyword evidence="2" id="KW-0813">Transport</keyword>
<name>A0ABS6NC01_9RHOB</name>
<gene>
    <name evidence="9" type="primary">devC</name>
    <name evidence="9" type="ORF">KUH32_17300</name>
</gene>
<evidence type="ECO:0000256" key="5">
    <source>
        <dbReference type="ARBA" id="ARBA00022989"/>
    </source>
</evidence>
<evidence type="ECO:0000256" key="1">
    <source>
        <dbReference type="ARBA" id="ARBA00004651"/>
    </source>
</evidence>
<feature type="transmembrane region" description="Helical" evidence="7">
    <location>
        <begin position="270"/>
        <end position="291"/>
    </location>
</feature>
<sequence length="391" mass="40799">MTTLLTWVFGRLPIGWLQLSHNRMRLFAAIAGVGFANLLVFVQLGILGALNSTTTAAYALFDADIIVSSSDANTLTDGGNVARQRLFQALGVPGVASGTPLFIANLDWQRSDGSSSTLQTFGLAADAAGFLDARVAAAFDALVIEDTVLIDRSTRGVSPGALDGISPFTPFHFEANGRTLSAVGTLDIGGGFFVDGTLFTSDQTFLRLFGNRGSGAPNHILLRVDDGIDPVVVVERLRNVLPPGSVKVNTFADAASADLSHQTTERPTGIIFGFGVLIGVLVGVVIVYQILSTDVADHLREYATFKAMGYGHSFFLGIVFEEAAILALFGFIPGLLASIGLYAGMSAATGLPLEMGADRALAVLVGTLLACAVSGAIATRRLAGADPADLF</sequence>
<dbReference type="Pfam" id="PF02687">
    <property type="entry name" value="FtsX"/>
    <property type="match status" value="1"/>
</dbReference>
<dbReference type="InterPro" id="IPR051125">
    <property type="entry name" value="ABC-4/HrtB_transporter"/>
</dbReference>
<accession>A0ABS6NC01</accession>
<proteinExistence type="predicted"/>
<dbReference type="Proteomes" id="UP001166293">
    <property type="component" value="Unassembled WGS sequence"/>
</dbReference>
<dbReference type="InterPro" id="IPR003838">
    <property type="entry name" value="ABC3_permease_C"/>
</dbReference>
<evidence type="ECO:0000256" key="3">
    <source>
        <dbReference type="ARBA" id="ARBA00022475"/>
    </source>
</evidence>
<dbReference type="PANTHER" id="PTHR43738:SF1">
    <property type="entry name" value="HEMIN TRANSPORT SYSTEM PERMEASE PROTEIN HRTB-RELATED"/>
    <property type="match status" value="1"/>
</dbReference>
<reference evidence="9" key="1">
    <citation type="submission" date="2021-06" db="EMBL/GenBank/DDBJ databases">
        <title>Thalassococcus sp. CAU 1522 isolated from sea sand, Republic of Korea.</title>
        <authorList>
            <person name="Kim W."/>
        </authorList>
    </citation>
    <scope>NUCLEOTIDE SEQUENCE</scope>
    <source>
        <strain evidence="9">CAU 1522</strain>
    </source>
</reference>
<evidence type="ECO:0000256" key="6">
    <source>
        <dbReference type="ARBA" id="ARBA00023136"/>
    </source>
</evidence>
<keyword evidence="3" id="KW-1003">Cell membrane</keyword>
<evidence type="ECO:0000313" key="9">
    <source>
        <dbReference type="EMBL" id="MBV2361523.1"/>
    </source>
</evidence>
<evidence type="ECO:0000259" key="8">
    <source>
        <dbReference type="Pfam" id="PF02687"/>
    </source>
</evidence>
<dbReference type="NCBIfam" id="TIGR01185">
    <property type="entry name" value="devC"/>
    <property type="match status" value="1"/>
</dbReference>
<evidence type="ECO:0000256" key="7">
    <source>
        <dbReference type="SAM" id="Phobius"/>
    </source>
</evidence>
<feature type="transmembrane region" description="Helical" evidence="7">
    <location>
        <begin position="26"/>
        <end position="50"/>
    </location>
</feature>
<comment type="caution">
    <text evidence="9">The sequence shown here is derived from an EMBL/GenBank/DDBJ whole genome shotgun (WGS) entry which is preliminary data.</text>
</comment>
<evidence type="ECO:0000313" key="10">
    <source>
        <dbReference type="Proteomes" id="UP001166293"/>
    </source>
</evidence>
<dbReference type="PIRSF" id="PIRSF031773">
    <property type="entry name" value="DevC"/>
    <property type="match status" value="1"/>
</dbReference>
<keyword evidence="10" id="KW-1185">Reference proteome</keyword>
<evidence type="ECO:0000256" key="2">
    <source>
        <dbReference type="ARBA" id="ARBA00022448"/>
    </source>
</evidence>
<dbReference type="InterPro" id="IPR005891">
    <property type="entry name" value="DevC"/>
</dbReference>
<evidence type="ECO:0000256" key="4">
    <source>
        <dbReference type="ARBA" id="ARBA00022692"/>
    </source>
</evidence>
<keyword evidence="6 7" id="KW-0472">Membrane</keyword>
<keyword evidence="5 7" id="KW-1133">Transmembrane helix</keyword>
<comment type="subcellular location">
    <subcellularLocation>
        <location evidence="1">Cell membrane</location>
        <topology evidence="1">Multi-pass membrane protein</topology>
    </subcellularLocation>
</comment>
<dbReference type="RefSeq" id="WP_217779915.1">
    <property type="nucleotide sequence ID" value="NZ_JAHRWL010000003.1"/>
</dbReference>
<keyword evidence="4 7" id="KW-0812">Transmembrane</keyword>